<proteinExistence type="predicted"/>
<dbReference type="EMBL" id="FQVQ01000017">
    <property type="protein sequence ID" value="SHF73831.1"/>
    <property type="molecule type" value="Genomic_DNA"/>
</dbReference>
<dbReference type="RefSeq" id="WP_073365017.1">
    <property type="nucleotide sequence ID" value="NZ_FQVQ01000017.1"/>
</dbReference>
<protein>
    <submittedName>
        <fullName evidence="2">Uncharacterized protein</fullName>
    </submittedName>
</protein>
<dbReference type="AlphaFoldDB" id="A0A1M5E440"/>
<evidence type="ECO:0000256" key="1">
    <source>
        <dbReference type="SAM" id="Phobius"/>
    </source>
</evidence>
<keyword evidence="1" id="KW-1133">Transmembrane helix</keyword>
<keyword evidence="1" id="KW-0472">Membrane</keyword>
<gene>
    <name evidence="2" type="ORF">SAMN05444377_11752</name>
</gene>
<name>A0A1M5E440_9FLAO</name>
<reference evidence="2 3" key="1">
    <citation type="submission" date="2016-11" db="EMBL/GenBank/DDBJ databases">
        <authorList>
            <person name="Jaros S."/>
            <person name="Januszkiewicz K."/>
            <person name="Wedrychowicz H."/>
        </authorList>
    </citation>
    <scope>NUCLEOTIDE SEQUENCE [LARGE SCALE GENOMIC DNA]</scope>
    <source>
        <strain evidence="2 3">DSM 25660</strain>
    </source>
</reference>
<sequence length="266" mass="31827">MITVLTFIQYLIPVILVFMLTRVYKEYQKEKIEKAEIRKRLESPLIYDPETGMEITLEQAEKGTFIDHDNHNRIRTKKELDQYFDATERVVEEIANYLKVNNYSVFTLDEEHYSILDTISITKKYDTFDCQRCYKNLESNFLVLFPKVYIESTRQQIGINGFQILYWVKTTNFDGHYYLRPKTNLESVLDKIRQDDPFIIENFEIYPIKEEINILPLIHLLKKFEGLEEIEIELKENDFFIKTLVEPTMDKFLELERIIKTIASNC</sequence>
<dbReference type="Proteomes" id="UP000184147">
    <property type="component" value="Unassembled WGS sequence"/>
</dbReference>
<evidence type="ECO:0000313" key="2">
    <source>
        <dbReference type="EMBL" id="SHF73831.1"/>
    </source>
</evidence>
<dbReference type="STRING" id="1124188.SAMN05444377_11752"/>
<evidence type="ECO:0000313" key="3">
    <source>
        <dbReference type="Proteomes" id="UP000184147"/>
    </source>
</evidence>
<keyword evidence="1" id="KW-0812">Transmembrane</keyword>
<feature type="transmembrane region" description="Helical" evidence="1">
    <location>
        <begin position="6"/>
        <end position="24"/>
    </location>
</feature>
<dbReference type="OrthoDB" id="1353214at2"/>
<keyword evidence="3" id="KW-1185">Reference proteome</keyword>
<organism evidence="2 3">
    <name type="scientific">Flavobacterium fontis</name>
    <dbReference type="NCBI Taxonomy" id="1124188"/>
    <lineage>
        <taxon>Bacteria</taxon>
        <taxon>Pseudomonadati</taxon>
        <taxon>Bacteroidota</taxon>
        <taxon>Flavobacteriia</taxon>
        <taxon>Flavobacteriales</taxon>
        <taxon>Flavobacteriaceae</taxon>
        <taxon>Flavobacterium</taxon>
    </lineage>
</organism>
<accession>A0A1M5E440</accession>